<protein>
    <submittedName>
        <fullName evidence="1">Uncharacterized protein</fullName>
    </submittedName>
</protein>
<dbReference type="PANTHER" id="PTHR34402:SF1">
    <property type="entry name" value="PROTEIN CBG02762"/>
    <property type="match status" value="1"/>
</dbReference>
<gene>
    <name evidence="1" type="primary">WBGene00275251</name>
</gene>
<dbReference type="Proteomes" id="UP000005239">
    <property type="component" value="Unassembled WGS sequence"/>
</dbReference>
<dbReference type="AlphaFoldDB" id="A0A2A6BR06"/>
<evidence type="ECO:0000313" key="1">
    <source>
        <dbReference type="EnsemblMetazoa" id="PPA36882.1"/>
    </source>
</evidence>
<sequence>MTASLSFFMKNDAASRSFFLKQENEARSADVCADFELSRRCGSEFRLLGNTYLSPNKWGFKLESSDPFPQLGIKQAYVPAASSTNIAYKPCSDCLRARVRLTICGPQWDRLLDVTSPHGRTMRGLWLLCEGTHALYQSIIEKATVVLADFKRSHKQGLLRWKTIKTPFVQESAPSPWDWPFGTSAYVEVKGTLTCSTPFHYAIILESEKPSADYEIWGFAKDLEPWQVTVEPRIVFVHNCGAKLGELPCVCKEWEGIGGSFRPVVDVNLEHTDLQRCNSCDRIEIVDGKIKTKK</sequence>
<evidence type="ECO:0000313" key="2">
    <source>
        <dbReference type="Proteomes" id="UP000005239"/>
    </source>
</evidence>
<accession>A0A2A6BR06</accession>
<organism evidence="1 2">
    <name type="scientific">Pristionchus pacificus</name>
    <name type="common">Parasitic nematode worm</name>
    <dbReference type="NCBI Taxonomy" id="54126"/>
    <lineage>
        <taxon>Eukaryota</taxon>
        <taxon>Metazoa</taxon>
        <taxon>Ecdysozoa</taxon>
        <taxon>Nematoda</taxon>
        <taxon>Chromadorea</taxon>
        <taxon>Rhabditida</taxon>
        <taxon>Rhabditina</taxon>
        <taxon>Diplogasteromorpha</taxon>
        <taxon>Diplogasteroidea</taxon>
        <taxon>Neodiplogasteridae</taxon>
        <taxon>Pristionchus</taxon>
    </lineage>
</organism>
<dbReference type="EnsemblMetazoa" id="PPA36882.1">
    <property type="protein sequence ID" value="PPA36882.1"/>
    <property type="gene ID" value="WBGene00275251"/>
</dbReference>
<proteinExistence type="predicted"/>
<accession>A0A8R1YUV4</accession>
<reference evidence="1" key="2">
    <citation type="submission" date="2022-06" db="UniProtKB">
        <authorList>
            <consortium name="EnsemblMetazoa"/>
        </authorList>
    </citation>
    <scope>IDENTIFICATION</scope>
    <source>
        <strain evidence="1">PS312</strain>
    </source>
</reference>
<keyword evidence="2" id="KW-1185">Reference proteome</keyword>
<reference evidence="2" key="1">
    <citation type="journal article" date="2008" name="Nat. Genet.">
        <title>The Pristionchus pacificus genome provides a unique perspective on nematode lifestyle and parasitism.</title>
        <authorList>
            <person name="Dieterich C."/>
            <person name="Clifton S.W."/>
            <person name="Schuster L.N."/>
            <person name="Chinwalla A."/>
            <person name="Delehaunty K."/>
            <person name="Dinkelacker I."/>
            <person name="Fulton L."/>
            <person name="Fulton R."/>
            <person name="Godfrey J."/>
            <person name="Minx P."/>
            <person name="Mitreva M."/>
            <person name="Roeseler W."/>
            <person name="Tian H."/>
            <person name="Witte H."/>
            <person name="Yang S.P."/>
            <person name="Wilson R.K."/>
            <person name="Sommer R.J."/>
        </authorList>
    </citation>
    <scope>NUCLEOTIDE SEQUENCE [LARGE SCALE GENOMIC DNA]</scope>
    <source>
        <strain evidence="2">PS312</strain>
    </source>
</reference>
<name>A0A2A6BR06_PRIPA</name>
<dbReference type="PANTHER" id="PTHR34402">
    <property type="entry name" value="PROTEIN CBG02762"/>
    <property type="match status" value="1"/>
</dbReference>